<proteinExistence type="predicted"/>
<reference evidence="1" key="1">
    <citation type="submission" date="2020-08" db="EMBL/GenBank/DDBJ databases">
        <title>Multicomponent nature underlies the extraordinary mechanical properties of spider dragline silk.</title>
        <authorList>
            <person name="Kono N."/>
            <person name="Nakamura H."/>
            <person name="Mori M."/>
            <person name="Yoshida Y."/>
            <person name="Ohtoshi R."/>
            <person name="Malay A.D."/>
            <person name="Moran D.A.P."/>
            <person name="Tomita M."/>
            <person name="Numata K."/>
            <person name="Arakawa K."/>
        </authorList>
    </citation>
    <scope>NUCLEOTIDE SEQUENCE</scope>
</reference>
<comment type="caution">
    <text evidence="1">The sequence shown here is derived from an EMBL/GenBank/DDBJ whole genome shotgun (WGS) entry which is preliminary data.</text>
</comment>
<evidence type="ECO:0000313" key="2">
    <source>
        <dbReference type="Proteomes" id="UP000886998"/>
    </source>
</evidence>
<dbReference type="Proteomes" id="UP000886998">
    <property type="component" value="Unassembled WGS sequence"/>
</dbReference>
<evidence type="ECO:0000313" key="1">
    <source>
        <dbReference type="EMBL" id="GFS64354.1"/>
    </source>
</evidence>
<dbReference type="EMBL" id="BMAV01028027">
    <property type="protein sequence ID" value="GFS64354.1"/>
    <property type="molecule type" value="Genomic_DNA"/>
</dbReference>
<name>A0A8X6IX03_9ARAC</name>
<protein>
    <submittedName>
        <fullName evidence="1">Uncharacterized protein</fullName>
    </submittedName>
</protein>
<gene>
    <name evidence="1" type="ORF">TNIN_430331</name>
</gene>
<sequence>MLFRFRFRSTAHSILVPVYRDIDSVGVGKFPMESVSFRCTCIRECGPNSRSDVSFSFSAPTHGGMDPTQFFLKCKSKVSIAVFEFLRFSWKTQYRERGLKKEHAETYAGYLLRESVMLGRCGVSKSDTISLVASARCQVCVPFYGTLS</sequence>
<keyword evidence="2" id="KW-1185">Reference proteome</keyword>
<accession>A0A8X6IX03</accession>
<dbReference type="AlphaFoldDB" id="A0A8X6IX03"/>
<organism evidence="1 2">
    <name type="scientific">Trichonephila inaurata madagascariensis</name>
    <dbReference type="NCBI Taxonomy" id="2747483"/>
    <lineage>
        <taxon>Eukaryota</taxon>
        <taxon>Metazoa</taxon>
        <taxon>Ecdysozoa</taxon>
        <taxon>Arthropoda</taxon>
        <taxon>Chelicerata</taxon>
        <taxon>Arachnida</taxon>
        <taxon>Araneae</taxon>
        <taxon>Araneomorphae</taxon>
        <taxon>Entelegynae</taxon>
        <taxon>Araneoidea</taxon>
        <taxon>Nephilidae</taxon>
        <taxon>Trichonephila</taxon>
        <taxon>Trichonephila inaurata</taxon>
    </lineage>
</organism>